<dbReference type="OrthoDB" id="7248418at2"/>
<name>A0A1M6KUY9_9PROT</name>
<dbReference type="Proteomes" id="UP000184387">
    <property type="component" value="Unassembled WGS sequence"/>
</dbReference>
<evidence type="ECO:0000313" key="4">
    <source>
        <dbReference type="EMBL" id="SHJ62733.1"/>
    </source>
</evidence>
<organism evidence="4 5">
    <name type="scientific">Muricoccus roseus</name>
    <dbReference type="NCBI Taxonomy" id="198092"/>
    <lineage>
        <taxon>Bacteria</taxon>
        <taxon>Pseudomonadati</taxon>
        <taxon>Pseudomonadota</taxon>
        <taxon>Alphaproteobacteria</taxon>
        <taxon>Acetobacterales</taxon>
        <taxon>Roseomonadaceae</taxon>
        <taxon>Muricoccus</taxon>
    </lineage>
</organism>
<feature type="chain" id="PRO_5012612892" evidence="2">
    <location>
        <begin position="23"/>
        <end position="281"/>
    </location>
</feature>
<dbReference type="PANTHER" id="PTHR35936">
    <property type="entry name" value="MEMBRANE-BOUND LYTIC MUREIN TRANSGLYCOSYLASE F"/>
    <property type="match status" value="1"/>
</dbReference>
<sequence length="281" mass="30591">MRRLLLAAALAAFPAASIPALAQGGPPLRTAVDGTFAPHAFPRLEGGVQGFNVDLFREVARRMGREITIDSASFSGLVPALNAGRYDFLAAPVTVTRERAESMLFAEGYLYTEFQFGIRRGNAPIRSLDDLRGKVIAVNKGSAYDAWAQANAERLGFTFQTYDTNPDAVQAVVSNRAYAVLAGNTVVKYAASQQRNLVPDFAIRETRAHWAAPFRRDNEALRNEVENVLECMKKDGFVARLSEKWFGAVPAADDAENTVFPGYGVPGLPGHDSTPHEPRCS</sequence>
<evidence type="ECO:0000256" key="1">
    <source>
        <dbReference type="ARBA" id="ARBA00022729"/>
    </source>
</evidence>
<dbReference type="PANTHER" id="PTHR35936:SF17">
    <property type="entry name" value="ARGININE-BINDING EXTRACELLULAR PROTEIN ARTP"/>
    <property type="match status" value="1"/>
</dbReference>
<evidence type="ECO:0000313" key="5">
    <source>
        <dbReference type="Proteomes" id="UP000184387"/>
    </source>
</evidence>
<dbReference type="AlphaFoldDB" id="A0A1M6KUY9"/>
<proteinExistence type="predicted"/>
<dbReference type="STRING" id="198092.SAMN02745194_02987"/>
<keyword evidence="1 2" id="KW-0732">Signal</keyword>
<dbReference type="SMART" id="SM00062">
    <property type="entry name" value="PBPb"/>
    <property type="match status" value="1"/>
</dbReference>
<evidence type="ECO:0000259" key="3">
    <source>
        <dbReference type="SMART" id="SM00062"/>
    </source>
</evidence>
<dbReference type="Pfam" id="PF00497">
    <property type="entry name" value="SBP_bac_3"/>
    <property type="match status" value="1"/>
</dbReference>
<evidence type="ECO:0000256" key="2">
    <source>
        <dbReference type="SAM" id="SignalP"/>
    </source>
</evidence>
<accession>A0A1M6KUY9</accession>
<dbReference type="InterPro" id="IPR001638">
    <property type="entry name" value="Solute-binding_3/MltF_N"/>
</dbReference>
<dbReference type="RefSeq" id="WP_073136083.1">
    <property type="nucleotide sequence ID" value="NZ_FQZF01000017.1"/>
</dbReference>
<feature type="signal peptide" evidence="2">
    <location>
        <begin position="1"/>
        <end position="22"/>
    </location>
</feature>
<dbReference type="EMBL" id="FQZF01000017">
    <property type="protein sequence ID" value="SHJ62733.1"/>
    <property type="molecule type" value="Genomic_DNA"/>
</dbReference>
<reference evidence="4 5" key="1">
    <citation type="submission" date="2016-11" db="EMBL/GenBank/DDBJ databases">
        <authorList>
            <person name="Jaros S."/>
            <person name="Januszkiewicz K."/>
            <person name="Wedrychowicz H."/>
        </authorList>
    </citation>
    <scope>NUCLEOTIDE SEQUENCE [LARGE SCALE GENOMIC DNA]</scope>
    <source>
        <strain evidence="4 5">DSM 14916</strain>
    </source>
</reference>
<protein>
    <submittedName>
        <fullName evidence="4">Polar amino acid transport system substrate-binding protein</fullName>
    </submittedName>
</protein>
<dbReference type="SUPFAM" id="SSF53850">
    <property type="entry name" value="Periplasmic binding protein-like II"/>
    <property type="match status" value="1"/>
</dbReference>
<keyword evidence="5" id="KW-1185">Reference proteome</keyword>
<dbReference type="Gene3D" id="3.40.190.10">
    <property type="entry name" value="Periplasmic binding protein-like II"/>
    <property type="match status" value="2"/>
</dbReference>
<gene>
    <name evidence="4" type="ORF">SAMN02745194_02987</name>
</gene>
<dbReference type="CDD" id="cd13626">
    <property type="entry name" value="PBP2_Cystine_like"/>
    <property type="match status" value="1"/>
</dbReference>
<feature type="domain" description="Solute-binding protein family 3/N-terminal" evidence="3">
    <location>
        <begin position="27"/>
        <end position="249"/>
    </location>
</feature>